<proteinExistence type="predicted"/>
<sequence>MFKNIFFKKTVLADNPKDEIKLDETPTQNKSDRLEKIIHTWVVNCTKYSLKNPYDTRRINRKNGCIKFVLRIFKETKNEGALIGISSSLYDKYKNLYKSKLARVKQSSKIKSLQEKYPDLDIINAYKYAILSNKCALLNEDIEDFENIIKILLQLNTAKNKQK</sequence>
<name>A0A5L8LPM9_CAMLA</name>
<organism evidence="1">
    <name type="scientific">Campylobacter lari</name>
    <dbReference type="NCBI Taxonomy" id="201"/>
    <lineage>
        <taxon>Bacteria</taxon>
        <taxon>Pseudomonadati</taxon>
        <taxon>Campylobacterota</taxon>
        <taxon>Epsilonproteobacteria</taxon>
        <taxon>Campylobacterales</taxon>
        <taxon>Campylobacteraceae</taxon>
        <taxon>Campylobacter</taxon>
    </lineage>
</organism>
<evidence type="ECO:0000313" key="1">
    <source>
        <dbReference type="EMBL" id="EAK9940488.1"/>
    </source>
</evidence>
<dbReference type="AlphaFoldDB" id="A0A5L8LPM9"/>
<comment type="caution">
    <text evidence="1">The sequence shown here is derived from an EMBL/GenBank/DDBJ whole genome shotgun (WGS) entry which is preliminary data.</text>
</comment>
<reference evidence="1" key="1">
    <citation type="submission" date="2018-05" db="EMBL/GenBank/DDBJ databases">
        <authorList>
            <consortium name="PulseNet: The National Subtyping Network for Foodborne Disease Surveillance"/>
            <person name="Tarr C.L."/>
            <person name="Trees E."/>
            <person name="Katz L.S."/>
            <person name="Carleton-Romer H.A."/>
            <person name="Stroika S."/>
            <person name="Kucerova Z."/>
            <person name="Roache K.F."/>
            <person name="Sabol A.L."/>
            <person name="Besser J."/>
            <person name="Gerner-Smidt P."/>
        </authorList>
    </citation>
    <scope>NUCLEOTIDE SEQUENCE</scope>
    <source>
        <strain evidence="1">2008D-7097</strain>
    </source>
</reference>
<accession>A0A5L8LPM9</accession>
<gene>
    <name evidence="1" type="ORF">A0Y42_06630</name>
</gene>
<protein>
    <submittedName>
        <fullName evidence="1">Uncharacterized protein</fullName>
    </submittedName>
</protein>
<dbReference type="EMBL" id="AACKMK010000009">
    <property type="protein sequence ID" value="EAK9940488.1"/>
    <property type="molecule type" value="Genomic_DNA"/>
</dbReference>